<comment type="caution">
    <text evidence="2">The sequence shown here is derived from an EMBL/GenBank/DDBJ whole genome shotgun (WGS) entry which is preliminary data.</text>
</comment>
<dbReference type="AlphaFoldDB" id="A0A268P514"/>
<feature type="transmembrane region" description="Helical" evidence="1">
    <location>
        <begin position="12"/>
        <end position="31"/>
    </location>
</feature>
<evidence type="ECO:0000313" key="3">
    <source>
        <dbReference type="Proteomes" id="UP000216207"/>
    </source>
</evidence>
<keyword evidence="1" id="KW-0812">Transmembrane</keyword>
<name>A0A268P514_SHOCL</name>
<evidence type="ECO:0000256" key="1">
    <source>
        <dbReference type="SAM" id="Phobius"/>
    </source>
</evidence>
<proteinExistence type="predicted"/>
<organism evidence="2 3">
    <name type="scientific">Shouchella clausii</name>
    <name type="common">Alkalihalobacillus clausii</name>
    <dbReference type="NCBI Taxonomy" id="79880"/>
    <lineage>
        <taxon>Bacteria</taxon>
        <taxon>Bacillati</taxon>
        <taxon>Bacillota</taxon>
        <taxon>Bacilli</taxon>
        <taxon>Bacillales</taxon>
        <taxon>Bacillaceae</taxon>
        <taxon>Shouchella</taxon>
    </lineage>
</organism>
<reference evidence="2 3" key="1">
    <citation type="submission" date="2017-07" db="EMBL/GenBank/DDBJ databases">
        <title>Isolation and whole genome analysis of endospore-forming bacteria from heroin.</title>
        <authorList>
            <person name="Kalinowski J."/>
            <person name="Ahrens B."/>
            <person name="Al-Dilaimi A."/>
            <person name="Winkler A."/>
            <person name="Wibberg D."/>
            <person name="Schleenbecker U."/>
            <person name="Ruckert C."/>
            <person name="Wolfel R."/>
            <person name="Grass G."/>
        </authorList>
    </citation>
    <scope>NUCLEOTIDE SEQUENCE [LARGE SCALE GENOMIC DNA]</scope>
    <source>
        <strain evidence="2 3">7539</strain>
    </source>
</reference>
<dbReference type="Proteomes" id="UP000216207">
    <property type="component" value="Unassembled WGS sequence"/>
</dbReference>
<dbReference type="EMBL" id="NPCC01000005">
    <property type="protein sequence ID" value="PAE90395.1"/>
    <property type="molecule type" value="Genomic_DNA"/>
</dbReference>
<keyword evidence="1" id="KW-0472">Membrane</keyword>
<evidence type="ECO:0008006" key="4">
    <source>
        <dbReference type="Google" id="ProtNLM"/>
    </source>
</evidence>
<evidence type="ECO:0000313" key="2">
    <source>
        <dbReference type="EMBL" id="PAE90395.1"/>
    </source>
</evidence>
<keyword evidence="1" id="KW-1133">Transmembrane helix</keyword>
<dbReference type="RefSeq" id="WP_035201666.1">
    <property type="nucleotide sequence ID" value="NZ_BOQS01000014.1"/>
</dbReference>
<accession>A0A268P514</accession>
<gene>
    <name evidence="2" type="ORF">CHH72_05300</name>
</gene>
<protein>
    <recommendedName>
        <fullName evidence="4">Competence protein ComG</fullName>
    </recommendedName>
</protein>
<sequence length="125" mass="14421">MWLSIFIKNERGAILPLTLLTFLVLGGYFSYQLFHYERERLFYEQQLQLLELENALQLAVLDILASEGDETEDKHYPMGTVSIVQQAKEDKSVYELEATLKNGATRKARLAVNADWEMVSYEEGL</sequence>